<dbReference type="AlphaFoldDB" id="A0A067M3I2"/>
<dbReference type="EMBL" id="KL198137">
    <property type="protein sequence ID" value="KDQ06417.1"/>
    <property type="molecule type" value="Genomic_DNA"/>
</dbReference>
<accession>A0A067M3I2</accession>
<sequence>MPVFNIEWKDSKGRPLPPRRKGPSAISTFFTNLTNTLFGPPTQRFSRYSIYSIGRRKHTSKPSHAPPPYKAPPAHRPRTQPRRHESASSRRPGPDHRRPEHRRPEHRAPGGGDPRVRRHDTTLRRNESVNKRLPPLPKERSGTMNSTNSSRRVDPQRQGSTSSARRRHHADGTLKRSESARRAAPEPRRQDSHRSERRRV</sequence>
<dbReference type="HOGENOM" id="CLU_1366040_0_0_1"/>
<organism evidence="2 3">
    <name type="scientific">Botryobasidium botryosum (strain FD-172 SS1)</name>
    <dbReference type="NCBI Taxonomy" id="930990"/>
    <lineage>
        <taxon>Eukaryota</taxon>
        <taxon>Fungi</taxon>
        <taxon>Dikarya</taxon>
        <taxon>Basidiomycota</taxon>
        <taxon>Agaricomycotina</taxon>
        <taxon>Agaricomycetes</taxon>
        <taxon>Cantharellales</taxon>
        <taxon>Botryobasidiaceae</taxon>
        <taxon>Botryobasidium</taxon>
    </lineage>
</organism>
<evidence type="ECO:0000313" key="3">
    <source>
        <dbReference type="Proteomes" id="UP000027195"/>
    </source>
</evidence>
<keyword evidence="3" id="KW-1185">Reference proteome</keyword>
<reference evidence="3" key="1">
    <citation type="journal article" date="2014" name="Proc. Natl. Acad. Sci. U.S.A.">
        <title>Extensive sampling of basidiomycete genomes demonstrates inadequacy of the white-rot/brown-rot paradigm for wood decay fungi.</title>
        <authorList>
            <person name="Riley R."/>
            <person name="Salamov A.A."/>
            <person name="Brown D.W."/>
            <person name="Nagy L.G."/>
            <person name="Floudas D."/>
            <person name="Held B.W."/>
            <person name="Levasseur A."/>
            <person name="Lombard V."/>
            <person name="Morin E."/>
            <person name="Otillar R."/>
            <person name="Lindquist E.A."/>
            <person name="Sun H."/>
            <person name="LaButti K.M."/>
            <person name="Schmutz J."/>
            <person name="Jabbour D."/>
            <person name="Luo H."/>
            <person name="Baker S.E."/>
            <person name="Pisabarro A.G."/>
            <person name="Walton J.D."/>
            <person name="Blanchette R.A."/>
            <person name="Henrissat B."/>
            <person name="Martin F."/>
            <person name="Cullen D."/>
            <person name="Hibbett D.S."/>
            <person name="Grigoriev I.V."/>
        </authorList>
    </citation>
    <scope>NUCLEOTIDE SEQUENCE [LARGE SCALE GENOMIC DNA]</scope>
    <source>
        <strain evidence="3">FD-172 SS1</strain>
    </source>
</reference>
<dbReference type="InParanoid" id="A0A067M3I2"/>
<protein>
    <submittedName>
        <fullName evidence="2">Uncharacterized protein</fullName>
    </submittedName>
</protein>
<feature type="region of interest" description="Disordered" evidence="1">
    <location>
        <begin position="55"/>
        <end position="200"/>
    </location>
</feature>
<feature type="region of interest" description="Disordered" evidence="1">
    <location>
        <begin position="1"/>
        <end position="24"/>
    </location>
</feature>
<proteinExistence type="predicted"/>
<feature type="compositionally biased region" description="Basic and acidic residues" evidence="1">
    <location>
        <begin position="170"/>
        <end position="194"/>
    </location>
</feature>
<evidence type="ECO:0000256" key="1">
    <source>
        <dbReference type="SAM" id="MobiDB-lite"/>
    </source>
</evidence>
<feature type="compositionally biased region" description="Basic and acidic residues" evidence="1">
    <location>
        <begin position="82"/>
        <end position="108"/>
    </location>
</feature>
<feature type="compositionally biased region" description="Basic and acidic residues" evidence="1">
    <location>
        <begin position="119"/>
        <end position="130"/>
    </location>
</feature>
<evidence type="ECO:0000313" key="2">
    <source>
        <dbReference type="EMBL" id="KDQ06417.1"/>
    </source>
</evidence>
<name>A0A067M3I2_BOTB1</name>
<dbReference type="Proteomes" id="UP000027195">
    <property type="component" value="Unassembled WGS sequence"/>
</dbReference>
<gene>
    <name evidence="2" type="ORF">BOTBODRAFT_39622</name>
</gene>